<dbReference type="Gene3D" id="1.20.1250.20">
    <property type="entry name" value="MFS general substrate transporter like domains"/>
    <property type="match status" value="1"/>
</dbReference>
<dbReference type="InterPro" id="IPR036259">
    <property type="entry name" value="MFS_trans_sf"/>
</dbReference>
<dbReference type="Pfam" id="PF07690">
    <property type="entry name" value="MFS_1"/>
    <property type="match status" value="1"/>
</dbReference>
<feature type="transmembrane region" description="Helical" evidence="7">
    <location>
        <begin position="7"/>
        <end position="31"/>
    </location>
</feature>
<feature type="transmembrane region" description="Helical" evidence="7">
    <location>
        <begin position="212"/>
        <end position="234"/>
    </location>
</feature>
<evidence type="ECO:0000256" key="4">
    <source>
        <dbReference type="ARBA" id="ARBA00022692"/>
    </source>
</evidence>
<dbReference type="SUPFAM" id="SSF103473">
    <property type="entry name" value="MFS general substrate transporter"/>
    <property type="match status" value="1"/>
</dbReference>
<sequence>MWHNRNVWIILLGEFVVGLGLWAGIIGNLAFMQEVVPSDFHKSLIIACGILAGLVVGPLAGRIIDQSKKKTVVQQASIGRIISVLFMFMALYTNSVIWMILFLITLQIAAAFYMPALQSIIPMIVKDKDLITLNAWQMNARTISRIIGTAAAGFMLSFFELKWLYIISLIVYMMMFVITSFLQLDETSNESKTNKEKGSFKEVLPMVKEHPIVLMTLVLMLIPTLFLGSFNLVIMKISEIHQSTTISGLLYTVEGIGFMLGATSLKLITERVKIGTLLFSLAFIIGSMELMLLLSDIQFFALMTFGIFGFSVGCFFPTTMVIFQKQVPKDFHGRFFSFRNMIDSVIFQVVLLSTGMMLDLIGLSGMGLVFGVISLSLTISFLLYSKKKNVVMHAHLVSKN</sequence>
<keyword evidence="3" id="KW-1003">Cell membrane</keyword>
<feature type="transmembrane region" description="Helical" evidence="7">
    <location>
        <begin position="274"/>
        <end position="294"/>
    </location>
</feature>
<gene>
    <name evidence="8" type="ORF">AB1300_03170</name>
</gene>
<keyword evidence="6 7" id="KW-0472">Membrane</keyword>
<proteinExistence type="predicted"/>
<comment type="caution">
    <text evidence="8">The sequence shown here is derived from an EMBL/GenBank/DDBJ whole genome shotgun (WGS) entry which is preliminary data.</text>
</comment>
<keyword evidence="2" id="KW-0813">Transport</keyword>
<evidence type="ECO:0000256" key="5">
    <source>
        <dbReference type="ARBA" id="ARBA00022989"/>
    </source>
</evidence>
<keyword evidence="5 7" id="KW-1133">Transmembrane helix</keyword>
<keyword evidence="9" id="KW-1185">Reference proteome</keyword>
<dbReference type="PANTHER" id="PTHR43266:SF7">
    <property type="entry name" value="TRANSPORTER, PUTATIVE-RELATED"/>
    <property type="match status" value="1"/>
</dbReference>
<evidence type="ECO:0000256" key="7">
    <source>
        <dbReference type="SAM" id="Phobius"/>
    </source>
</evidence>
<dbReference type="PANTHER" id="PTHR43266">
    <property type="entry name" value="MACROLIDE-EFFLUX PROTEIN"/>
    <property type="match status" value="1"/>
</dbReference>
<feature type="transmembrane region" description="Helical" evidence="7">
    <location>
        <begin position="43"/>
        <end position="60"/>
    </location>
</feature>
<feature type="transmembrane region" description="Helical" evidence="7">
    <location>
        <begin position="165"/>
        <end position="184"/>
    </location>
</feature>
<comment type="subcellular location">
    <subcellularLocation>
        <location evidence="1">Cell membrane</location>
        <topology evidence="1">Multi-pass membrane protein</topology>
    </subcellularLocation>
</comment>
<protein>
    <submittedName>
        <fullName evidence="8">MFS transporter</fullName>
    </submittedName>
</protein>
<dbReference type="Proteomes" id="UP001558534">
    <property type="component" value="Unassembled WGS sequence"/>
</dbReference>
<accession>A0ABV3VTA4</accession>
<dbReference type="CDD" id="cd06173">
    <property type="entry name" value="MFS_MefA_like"/>
    <property type="match status" value="1"/>
</dbReference>
<dbReference type="RefSeq" id="WP_368635136.1">
    <property type="nucleotide sequence ID" value="NZ_JBFRHK010000001.1"/>
</dbReference>
<reference evidence="8 9" key="1">
    <citation type="submission" date="2024-07" db="EMBL/GenBank/DDBJ databases">
        <title>Characterization of a bacterium isolated from hydrolysated instant sea cucumber by whole-genome sequencing and metabolomics.</title>
        <authorList>
            <person name="Luo X."/>
            <person name="Zhang Z."/>
            <person name="Zheng Z."/>
            <person name="Zhang W."/>
            <person name="Ming T."/>
            <person name="Jiao L."/>
            <person name="Su X."/>
            <person name="Kong F."/>
            <person name="Xu J."/>
        </authorList>
    </citation>
    <scope>NUCLEOTIDE SEQUENCE [LARGE SCALE GENOMIC DNA]</scope>
    <source>
        <strain evidence="8 9">XL-2024</strain>
    </source>
</reference>
<feature type="transmembrane region" description="Helical" evidence="7">
    <location>
        <begin position="97"/>
        <end position="121"/>
    </location>
</feature>
<dbReference type="EMBL" id="JBFRHK010000001">
    <property type="protein sequence ID" value="MEX3744128.1"/>
    <property type="molecule type" value="Genomic_DNA"/>
</dbReference>
<name>A0ABV3VTA4_9BACI</name>
<feature type="transmembrane region" description="Helical" evidence="7">
    <location>
        <begin position="72"/>
        <end position="91"/>
    </location>
</feature>
<feature type="transmembrane region" description="Helical" evidence="7">
    <location>
        <begin position="300"/>
        <end position="323"/>
    </location>
</feature>
<keyword evidence="4 7" id="KW-0812">Transmembrane</keyword>
<evidence type="ECO:0000313" key="8">
    <source>
        <dbReference type="EMBL" id="MEX3744128.1"/>
    </source>
</evidence>
<evidence type="ECO:0000256" key="1">
    <source>
        <dbReference type="ARBA" id="ARBA00004651"/>
    </source>
</evidence>
<evidence type="ECO:0000256" key="3">
    <source>
        <dbReference type="ARBA" id="ARBA00022475"/>
    </source>
</evidence>
<evidence type="ECO:0000256" key="2">
    <source>
        <dbReference type="ARBA" id="ARBA00022448"/>
    </source>
</evidence>
<evidence type="ECO:0000313" key="9">
    <source>
        <dbReference type="Proteomes" id="UP001558534"/>
    </source>
</evidence>
<organism evidence="8 9">
    <name type="scientific">Lysinibacillus xylanilyticus</name>
    <dbReference type="NCBI Taxonomy" id="582475"/>
    <lineage>
        <taxon>Bacteria</taxon>
        <taxon>Bacillati</taxon>
        <taxon>Bacillota</taxon>
        <taxon>Bacilli</taxon>
        <taxon>Bacillales</taxon>
        <taxon>Bacillaceae</taxon>
        <taxon>Lysinibacillus</taxon>
    </lineage>
</organism>
<evidence type="ECO:0000256" key="6">
    <source>
        <dbReference type="ARBA" id="ARBA00023136"/>
    </source>
</evidence>
<feature type="transmembrane region" description="Helical" evidence="7">
    <location>
        <begin position="360"/>
        <end position="384"/>
    </location>
</feature>
<feature type="transmembrane region" description="Helical" evidence="7">
    <location>
        <begin position="240"/>
        <end position="262"/>
    </location>
</feature>
<dbReference type="InterPro" id="IPR011701">
    <property type="entry name" value="MFS"/>
</dbReference>